<accession>G2QPE5</accession>
<protein>
    <recommendedName>
        <fullName evidence="14">Lariat debranching enzyme C-terminal domain-containing protein</fullName>
    </recommendedName>
</protein>
<dbReference type="OrthoDB" id="407609at2759"/>
<feature type="region of interest" description="Disordered" evidence="13">
    <location>
        <begin position="250"/>
        <end position="322"/>
    </location>
</feature>
<dbReference type="GO" id="GO:0046872">
    <property type="term" value="F:metal ion binding"/>
    <property type="evidence" value="ECO:0007669"/>
    <property type="project" value="UniProtKB-KW"/>
</dbReference>
<comment type="cofactor">
    <cofactor evidence="2">
        <name>Zn(2+)</name>
        <dbReference type="ChEBI" id="CHEBI:29105"/>
    </cofactor>
</comment>
<dbReference type="SMART" id="SM01124">
    <property type="entry name" value="DBR1"/>
    <property type="match status" value="1"/>
</dbReference>
<evidence type="ECO:0000256" key="6">
    <source>
        <dbReference type="ARBA" id="ARBA00022664"/>
    </source>
</evidence>
<sequence>MSSSTSETSGVRIAVEGCGHGTLNAIYAAVERSCKERQWDGVDLLIIGGDFQATRNAADLNAMSVPVKYRELGDFHEYYSGARRAPYLTIFVGGNHEASSHLWELYYGGWVAPNIYYMGAANVLRLGPLRIAGMSGIWKGFDYRKQHHERLPFNADDIKSFYHVREIDVRKLLQLRTQVDIGISHDWPRPIEKYGNRKRLFEMKPHFESESRDGSLGSPAAEYVLDRLRPRYWFSAHMHCRFAAIKQFQPPEGTQESDERAKSIQAAPGPVADANPDEIDLDPDNDGDPPEGTAATTAAAGAAAEPAVKPQSPSGENTTTQDTEALRAQLPEAFAKRAQVSSNRSIPGQPVPPGITNTTTRFLALDKCLPGRKFLQLMEIPAAAAAAGRGSKLRLQYDPEWLAIVRAFHPLVRIGERGAATPPDEGEERYRALIEEHRAWVDEHVVAAGRLDVPDNFAVTAPAHRPGIDPEMTDEQPREWTNPQTAAFCDMLGLVNYWDASEEERKLRMENGPAPAEYGGGGGGRGRGGGRGGLGRGGRGRGGDGGRGGRGGWGGGRGGGRGWGGGRGRGRG</sequence>
<evidence type="ECO:0000256" key="7">
    <source>
        <dbReference type="ARBA" id="ARBA00022723"/>
    </source>
</evidence>
<proteinExistence type="inferred from homology"/>
<dbReference type="Pfam" id="PF00149">
    <property type="entry name" value="Metallophos"/>
    <property type="match status" value="1"/>
</dbReference>
<evidence type="ECO:0000256" key="10">
    <source>
        <dbReference type="ARBA" id="ARBA00023004"/>
    </source>
</evidence>
<dbReference type="PANTHER" id="PTHR12849">
    <property type="entry name" value="RNA LARIAT DEBRANCHING ENZYME"/>
    <property type="match status" value="1"/>
</dbReference>
<dbReference type="HOGENOM" id="CLU_005893_1_0_1"/>
<dbReference type="InterPro" id="IPR004843">
    <property type="entry name" value="Calcineurin-like_PHP"/>
</dbReference>
<feature type="compositionally biased region" description="Acidic residues" evidence="13">
    <location>
        <begin position="275"/>
        <end position="289"/>
    </location>
</feature>
<feature type="region of interest" description="Disordered" evidence="13">
    <location>
        <begin position="511"/>
        <end position="572"/>
    </location>
</feature>
<reference evidence="15 16" key="1">
    <citation type="journal article" date="2011" name="Nat. Biotechnol.">
        <title>Comparative genomic analysis of the thermophilic biomass-degrading fungi Myceliophthora thermophila and Thielavia terrestris.</title>
        <authorList>
            <person name="Berka R.M."/>
            <person name="Grigoriev I.V."/>
            <person name="Otillar R."/>
            <person name="Salamov A."/>
            <person name="Grimwood J."/>
            <person name="Reid I."/>
            <person name="Ishmael N."/>
            <person name="John T."/>
            <person name="Darmond C."/>
            <person name="Moisan M.-C."/>
            <person name="Henrissat B."/>
            <person name="Coutinho P.M."/>
            <person name="Lombard V."/>
            <person name="Natvig D.O."/>
            <person name="Lindquist E."/>
            <person name="Schmutz J."/>
            <person name="Lucas S."/>
            <person name="Harris P."/>
            <person name="Powlowski J."/>
            <person name="Bellemare A."/>
            <person name="Taylor D."/>
            <person name="Butler G."/>
            <person name="de Vries R.P."/>
            <person name="Allijn I.E."/>
            <person name="van den Brink J."/>
            <person name="Ushinsky S."/>
            <person name="Storms R."/>
            <person name="Powell A.J."/>
            <person name="Paulsen I.T."/>
            <person name="Elbourne L.D.H."/>
            <person name="Baker S.E."/>
            <person name="Magnuson J."/>
            <person name="LaBoissiere S."/>
            <person name="Clutterbuck A.J."/>
            <person name="Martinez D."/>
            <person name="Wogulis M."/>
            <person name="de Leon A.L."/>
            <person name="Rey M.W."/>
            <person name="Tsang A."/>
        </authorList>
    </citation>
    <scope>NUCLEOTIDE SEQUENCE [LARGE SCALE GENOMIC DNA]</scope>
    <source>
        <strain evidence="16">ATCC 42464 / BCRC 31852 / DSM 1799</strain>
    </source>
</reference>
<name>G2QPE5_THET4</name>
<feature type="compositionally biased region" description="Gly residues" evidence="13">
    <location>
        <begin position="518"/>
        <end position="537"/>
    </location>
</feature>
<dbReference type="InterPro" id="IPR007708">
    <property type="entry name" value="DBR1_C"/>
</dbReference>
<dbReference type="RefSeq" id="XP_003666703.1">
    <property type="nucleotide sequence ID" value="XM_003666655.1"/>
</dbReference>
<feature type="compositionally biased region" description="Low complexity" evidence="13">
    <location>
        <begin position="290"/>
        <end position="307"/>
    </location>
</feature>
<keyword evidence="12" id="KW-0539">Nucleus</keyword>
<comment type="cofactor">
    <cofactor evidence="1">
        <name>Mn(2+)</name>
        <dbReference type="ChEBI" id="CHEBI:29035"/>
    </cofactor>
</comment>
<dbReference type="SUPFAM" id="SSF56300">
    <property type="entry name" value="Metallo-dependent phosphatases"/>
    <property type="match status" value="1"/>
</dbReference>
<keyword evidence="6" id="KW-0507">mRNA processing</keyword>
<evidence type="ECO:0000256" key="3">
    <source>
        <dbReference type="ARBA" id="ARBA00001954"/>
    </source>
</evidence>
<feature type="compositionally biased region" description="Gly residues" evidence="13">
    <location>
        <begin position="543"/>
        <end position="572"/>
    </location>
</feature>
<dbReference type="OMA" id="GIDDPLC"/>
<evidence type="ECO:0000256" key="11">
    <source>
        <dbReference type="ARBA" id="ARBA00023211"/>
    </source>
</evidence>
<comment type="subcellular location">
    <subcellularLocation>
        <location evidence="4">Nucleus</location>
    </subcellularLocation>
</comment>
<evidence type="ECO:0000256" key="5">
    <source>
        <dbReference type="ARBA" id="ARBA00006045"/>
    </source>
</evidence>
<evidence type="ECO:0000256" key="8">
    <source>
        <dbReference type="ARBA" id="ARBA00022801"/>
    </source>
</evidence>
<evidence type="ECO:0000256" key="13">
    <source>
        <dbReference type="SAM" id="MobiDB-lite"/>
    </source>
</evidence>
<dbReference type="GO" id="GO:0000398">
    <property type="term" value="P:mRNA splicing, via spliceosome"/>
    <property type="evidence" value="ECO:0007669"/>
    <property type="project" value="TreeGrafter"/>
</dbReference>
<evidence type="ECO:0000256" key="9">
    <source>
        <dbReference type="ARBA" id="ARBA00022833"/>
    </source>
</evidence>
<dbReference type="InterPro" id="IPR041816">
    <property type="entry name" value="Dbr1_N"/>
</dbReference>
<dbReference type="STRING" id="573729.G2QPE5"/>
<dbReference type="CDD" id="cd00844">
    <property type="entry name" value="MPP_Dbr1_N"/>
    <property type="match status" value="1"/>
</dbReference>
<gene>
    <name evidence="15" type="ORF">MYCTH_2071905</name>
</gene>
<evidence type="ECO:0000259" key="14">
    <source>
        <dbReference type="SMART" id="SM01124"/>
    </source>
</evidence>
<dbReference type="VEuPathDB" id="FungiDB:MYCTH_2071905"/>
<dbReference type="EMBL" id="CP003008">
    <property type="protein sequence ID" value="AEO61458.1"/>
    <property type="molecule type" value="Genomic_DNA"/>
</dbReference>
<keyword evidence="11" id="KW-0464">Manganese</keyword>
<evidence type="ECO:0000313" key="15">
    <source>
        <dbReference type="EMBL" id="AEO61458.1"/>
    </source>
</evidence>
<dbReference type="AlphaFoldDB" id="G2QPE5"/>
<comment type="cofactor">
    <cofactor evidence="3">
        <name>Fe(2+)</name>
        <dbReference type="ChEBI" id="CHEBI:29033"/>
    </cofactor>
</comment>
<dbReference type="Proteomes" id="UP000007322">
    <property type="component" value="Chromosome 7"/>
</dbReference>
<feature type="compositionally biased region" description="Polar residues" evidence="13">
    <location>
        <begin position="311"/>
        <end position="322"/>
    </location>
</feature>
<dbReference type="GeneID" id="11506832"/>
<dbReference type="GO" id="GO:0008419">
    <property type="term" value="F:RNA lariat debranching enzyme activity"/>
    <property type="evidence" value="ECO:0007669"/>
    <property type="project" value="TreeGrafter"/>
</dbReference>
<evidence type="ECO:0000256" key="1">
    <source>
        <dbReference type="ARBA" id="ARBA00001936"/>
    </source>
</evidence>
<dbReference type="InterPro" id="IPR029052">
    <property type="entry name" value="Metallo-depent_PP-like"/>
</dbReference>
<feature type="domain" description="Lariat debranching enzyme C-terminal" evidence="14">
    <location>
        <begin position="351"/>
        <end position="498"/>
    </location>
</feature>
<organism evidence="15 16">
    <name type="scientific">Thermothelomyces thermophilus (strain ATCC 42464 / BCRC 31852 / DSM 1799)</name>
    <name type="common">Sporotrichum thermophile</name>
    <dbReference type="NCBI Taxonomy" id="573729"/>
    <lineage>
        <taxon>Eukaryota</taxon>
        <taxon>Fungi</taxon>
        <taxon>Dikarya</taxon>
        <taxon>Ascomycota</taxon>
        <taxon>Pezizomycotina</taxon>
        <taxon>Sordariomycetes</taxon>
        <taxon>Sordariomycetidae</taxon>
        <taxon>Sordariales</taxon>
        <taxon>Chaetomiaceae</taxon>
        <taxon>Thermothelomyces</taxon>
    </lineage>
</organism>
<dbReference type="KEGG" id="mtm:MYCTH_2071905"/>
<evidence type="ECO:0000256" key="2">
    <source>
        <dbReference type="ARBA" id="ARBA00001947"/>
    </source>
</evidence>
<dbReference type="eggNOG" id="KOG2863">
    <property type="taxonomic scope" value="Eukaryota"/>
</dbReference>
<evidence type="ECO:0000256" key="12">
    <source>
        <dbReference type="ARBA" id="ARBA00023242"/>
    </source>
</evidence>
<comment type="similarity">
    <text evidence="5">Belongs to the lariat debranching enzyme family.</text>
</comment>
<keyword evidence="8" id="KW-0378">Hydrolase</keyword>
<dbReference type="GO" id="GO:0005634">
    <property type="term" value="C:nucleus"/>
    <property type="evidence" value="ECO:0007669"/>
    <property type="project" value="UniProtKB-SubCell"/>
</dbReference>
<evidence type="ECO:0000256" key="4">
    <source>
        <dbReference type="ARBA" id="ARBA00004123"/>
    </source>
</evidence>
<dbReference type="FunCoup" id="G2QPE5">
    <property type="interactions" value="626"/>
</dbReference>
<keyword evidence="10" id="KW-0408">Iron</keyword>
<dbReference type="PANTHER" id="PTHR12849:SF0">
    <property type="entry name" value="LARIAT DEBRANCHING ENZYME"/>
    <property type="match status" value="1"/>
</dbReference>
<keyword evidence="9" id="KW-0862">Zinc</keyword>
<dbReference type="InParanoid" id="G2QPE5"/>
<dbReference type="Pfam" id="PF05011">
    <property type="entry name" value="DBR1"/>
    <property type="match status" value="1"/>
</dbReference>
<keyword evidence="7" id="KW-0479">Metal-binding</keyword>
<evidence type="ECO:0000313" key="16">
    <source>
        <dbReference type="Proteomes" id="UP000007322"/>
    </source>
</evidence>
<keyword evidence="16" id="KW-1185">Reference proteome</keyword>